<dbReference type="Gene3D" id="1.25.40.10">
    <property type="entry name" value="Tetratricopeptide repeat domain"/>
    <property type="match status" value="2"/>
</dbReference>
<evidence type="ECO:0000256" key="4">
    <source>
        <dbReference type="SAM" id="Phobius"/>
    </source>
</evidence>
<keyword evidence="4" id="KW-0472">Membrane</keyword>
<feature type="transmembrane region" description="Helical" evidence="4">
    <location>
        <begin position="152"/>
        <end position="167"/>
    </location>
</feature>
<comment type="caution">
    <text evidence="5">The sequence shown here is derived from an EMBL/GenBank/DDBJ whole genome shotgun (WGS) entry which is preliminary data.</text>
</comment>
<dbReference type="EMBL" id="AAXU02000001">
    <property type="protein sequence ID" value="EAZ80221.1"/>
    <property type="molecule type" value="Genomic_DNA"/>
</dbReference>
<dbReference type="SUPFAM" id="SSF81901">
    <property type="entry name" value="HCP-like"/>
    <property type="match status" value="1"/>
</dbReference>
<keyword evidence="2 3" id="KW-0802">TPR repeat</keyword>
<keyword evidence="4" id="KW-0812">Transmembrane</keyword>
<evidence type="ECO:0000256" key="2">
    <source>
        <dbReference type="ARBA" id="ARBA00022803"/>
    </source>
</evidence>
<dbReference type="EMBL" id="CM001023">
    <property type="protein sequence ID" value="EAZ80221.1"/>
    <property type="molecule type" value="Genomic_DNA"/>
</dbReference>
<dbReference type="AlphaFoldDB" id="A3I175"/>
<organism evidence="5 6">
    <name type="scientific">Algoriphagus machipongonensis</name>
    <dbReference type="NCBI Taxonomy" id="388413"/>
    <lineage>
        <taxon>Bacteria</taxon>
        <taxon>Pseudomonadati</taxon>
        <taxon>Bacteroidota</taxon>
        <taxon>Cytophagia</taxon>
        <taxon>Cytophagales</taxon>
        <taxon>Cyclobacteriaceae</taxon>
        <taxon>Algoriphagus</taxon>
    </lineage>
</organism>
<dbReference type="PANTHER" id="PTHR44227:SF3">
    <property type="entry name" value="PROTEIN O-MANNOSYL-TRANSFERASE TMTC4"/>
    <property type="match status" value="1"/>
</dbReference>
<dbReference type="eggNOG" id="COG0457">
    <property type="taxonomic scope" value="Bacteria"/>
</dbReference>
<keyword evidence="6" id="KW-1185">Reference proteome</keyword>
<dbReference type="InterPro" id="IPR052346">
    <property type="entry name" value="O-mannosyl-transferase_TMTC"/>
</dbReference>
<evidence type="ECO:0000256" key="1">
    <source>
        <dbReference type="ARBA" id="ARBA00022737"/>
    </source>
</evidence>
<accession>A3I175</accession>
<evidence type="ECO:0000256" key="3">
    <source>
        <dbReference type="PROSITE-ProRule" id="PRU00339"/>
    </source>
</evidence>
<feature type="transmembrane region" description="Helical" evidence="4">
    <location>
        <begin position="221"/>
        <end position="246"/>
    </location>
</feature>
<dbReference type="GO" id="GO:0000030">
    <property type="term" value="F:mannosyltransferase activity"/>
    <property type="evidence" value="ECO:0007669"/>
    <property type="project" value="TreeGrafter"/>
</dbReference>
<dbReference type="GO" id="GO:0030968">
    <property type="term" value="P:endoplasmic reticulum unfolded protein response"/>
    <property type="evidence" value="ECO:0007669"/>
    <property type="project" value="TreeGrafter"/>
</dbReference>
<feature type="transmembrane region" description="Helical" evidence="4">
    <location>
        <begin position="386"/>
        <end position="402"/>
    </location>
</feature>
<dbReference type="HOGENOM" id="CLU_011615_2_0_10"/>
<keyword evidence="4" id="KW-1133">Transmembrane helix</keyword>
<dbReference type="GO" id="GO:0035269">
    <property type="term" value="P:protein O-linked glycosylation via mannose"/>
    <property type="evidence" value="ECO:0007669"/>
    <property type="project" value="TreeGrafter"/>
</dbReference>
<dbReference type="RefSeq" id="WP_008202126.1">
    <property type="nucleotide sequence ID" value="NZ_CM001023.1"/>
</dbReference>
<dbReference type="PROSITE" id="PS50005">
    <property type="entry name" value="TPR"/>
    <property type="match status" value="2"/>
</dbReference>
<feature type="transmembrane region" description="Helical" evidence="4">
    <location>
        <begin position="297"/>
        <end position="317"/>
    </location>
</feature>
<feature type="repeat" description="TPR" evidence="3">
    <location>
        <begin position="727"/>
        <end position="760"/>
    </location>
</feature>
<dbReference type="SMART" id="SM00028">
    <property type="entry name" value="TPR"/>
    <property type="match status" value="5"/>
</dbReference>
<feature type="transmembrane region" description="Helical" evidence="4">
    <location>
        <begin position="121"/>
        <end position="140"/>
    </location>
</feature>
<dbReference type="PANTHER" id="PTHR44227">
    <property type="match status" value="1"/>
</dbReference>
<dbReference type="Pfam" id="PF13432">
    <property type="entry name" value="TPR_16"/>
    <property type="match status" value="2"/>
</dbReference>
<gene>
    <name evidence="5" type="ORF">ALPR1_16369</name>
</gene>
<keyword evidence="1" id="KW-0677">Repeat</keyword>
<name>A3I175_9BACT</name>
<dbReference type="SUPFAM" id="SSF48452">
    <property type="entry name" value="TPR-like"/>
    <property type="match status" value="1"/>
</dbReference>
<dbReference type="STRING" id="388413.ALPR1_16369"/>
<reference evidence="5 6" key="1">
    <citation type="journal article" date="2011" name="J. Bacteriol.">
        <title>Complete genome sequence of Algoriphagus sp. PR1, bacterial prey of a colony-forming choanoflagellate.</title>
        <authorList>
            <person name="Alegado R.A."/>
            <person name="Ferriera S."/>
            <person name="Nusbaum C."/>
            <person name="Young S.K."/>
            <person name="Zeng Q."/>
            <person name="Imamovic A."/>
            <person name="Fairclough S.R."/>
            <person name="King N."/>
        </authorList>
    </citation>
    <scope>NUCLEOTIDE SEQUENCE [LARGE SCALE GENOMIC DNA]</scope>
    <source>
        <strain evidence="5 6">PR1</strain>
    </source>
</reference>
<evidence type="ECO:0000313" key="5">
    <source>
        <dbReference type="EMBL" id="EAZ80221.1"/>
    </source>
</evidence>
<feature type="transmembrane region" description="Helical" evidence="4">
    <location>
        <begin position="356"/>
        <end position="374"/>
    </location>
</feature>
<protein>
    <submittedName>
        <fullName evidence="5">Uncharacterized protein</fullName>
    </submittedName>
</protein>
<evidence type="ECO:0000313" key="6">
    <source>
        <dbReference type="Proteomes" id="UP000003919"/>
    </source>
</evidence>
<feature type="transmembrane region" description="Helical" evidence="4">
    <location>
        <begin position="324"/>
        <end position="344"/>
    </location>
</feature>
<feature type="repeat" description="TPR" evidence="3">
    <location>
        <begin position="548"/>
        <end position="581"/>
    </location>
</feature>
<dbReference type="OrthoDB" id="1489021at2"/>
<dbReference type="InterPro" id="IPR019734">
    <property type="entry name" value="TPR_rpt"/>
</dbReference>
<sequence>MKQKVIFWIIAISLLGAGLYFHTYDYEYTGDDGIYAYFNRVTQKGLSEWTELFKYGSMNFITINPVNTSIYRPFTLLTFAVEYQIFGEFNASNGHVINVVLYFFLLLIVGKLLVDLCSKKELPIFVPLLILALYAVHPLHTEVVASVKSRDTLLASLFAFSAILIWFKSENRLTLGKQILIGFLFFLSLLSKEETITLMAVVAFIAYFFQNKKVLDSLKEVIPFFIPVVIYMICRAFVLDSAATVYDSKINSILYGLSGGERLATNLYIYLQYLKLLVFPHPLSWDYSFSHFDVQSFQNPLVWVSLILFGALFYLVYKGFKSRSLFSFGILFYLATFSIFANLTQSLTIGSNLGERFLFIPSLAFSFLLVYGLYRLLLNFQVKQQAMVAILVLLPVMLAFSWKTVDRAKVWKDAIALSSSGVKTAPTSWRTHVMYAEELRLKGAEIKKTSVDSAKPYYEEAVKQYDRMYQILGKDAPVSQYLAPFAEALLGVGDTARAKVVLNESLKKLPNNYFSKFKLAAISYEEGEYEKAKSLYLESLNAEKPDLHPAYKNLGLTYMRLNDNANAIKYFELALAEKEEPELRRNLAYLYTEEGDLDKAASYKSEDDEYSVEETAFLLTMRAGNDAFEAKNFALAVSEYGKIESEIEEFGGAEKYPSYYPAYGKALIETRDTLAAKTKFLIAYQLDPTNSVVSTNLGTIAFLKDKNYADAEKYFRAAVEAGHEDQFSALTNLGTALIVQRKEEEAIEVFEEALKYGSSKSVLSNLFLLNKAIGNEERMKYYQEQLQNSSSQ</sequence>
<dbReference type="InterPro" id="IPR011990">
    <property type="entry name" value="TPR-like_helical_dom_sf"/>
</dbReference>
<feature type="transmembrane region" description="Helical" evidence="4">
    <location>
        <begin position="5"/>
        <end position="23"/>
    </location>
</feature>
<feature type="transmembrane region" description="Helical" evidence="4">
    <location>
        <begin position="179"/>
        <end position="209"/>
    </location>
</feature>
<feature type="transmembrane region" description="Helical" evidence="4">
    <location>
        <begin position="96"/>
        <end position="114"/>
    </location>
</feature>
<proteinExistence type="predicted"/>
<dbReference type="Proteomes" id="UP000003919">
    <property type="component" value="Chromosome"/>
</dbReference>